<comment type="caution">
    <text evidence="2">The sequence shown here is derived from an EMBL/GenBank/DDBJ whole genome shotgun (WGS) entry which is preliminary data.</text>
</comment>
<keyword evidence="3" id="KW-1185">Reference proteome</keyword>
<feature type="region of interest" description="Disordered" evidence="1">
    <location>
        <begin position="28"/>
        <end position="85"/>
    </location>
</feature>
<evidence type="ECO:0000313" key="3">
    <source>
        <dbReference type="Proteomes" id="UP000018291"/>
    </source>
</evidence>
<reference evidence="2 3" key="1">
    <citation type="journal article" date="2013" name="ISME J.">
        <title>Metabolic model for the filamentous 'Candidatus Microthrix parvicella' based on genomic and metagenomic analyses.</title>
        <authorList>
            <person name="Jon McIlroy S."/>
            <person name="Kristiansen R."/>
            <person name="Albertsen M."/>
            <person name="Michael Karst S."/>
            <person name="Rossetti S."/>
            <person name="Lund Nielsen J."/>
            <person name="Tandoi V."/>
            <person name="James Seviour R."/>
            <person name="Nielsen P.H."/>
        </authorList>
    </citation>
    <scope>NUCLEOTIDE SEQUENCE [LARGE SCALE GENOMIC DNA]</scope>
    <source>
        <strain evidence="2 3">RN1</strain>
    </source>
</reference>
<dbReference type="EMBL" id="CANL01000046">
    <property type="protein sequence ID" value="CCM65054.1"/>
    <property type="molecule type" value="Genomic_DNA"/>
</dbReference>
<accession>R4Z279</accession>
<dbReference type="Proteomes" id="UP000018291">
    <property type="component" value="Unassembled WGS sequence"/>
</dbReference>
<evidence type="ECO:0000313" key="2">
    <source>
        <dbReference type="EMBL" id="CCM65054.1"/>
    </source>
</evidence>
<dbReference type="HOGENOM" id="CLU_2506573_0_0_11"/>
<evidence type="ECO:0000256" key="1">
    <source>
        <dbReference type="SAM" id="MobiDB-lite"/>
    </source>
</evidence>
<sequence length="85" mass="9113">MEADPGRINAPGDQGVIVIIHEGVRLAQPNPAPGRASSWWQGQNLNLRPSGYEPSDRPSSPYQPVPDRAPTLGSEPSLYLGRVVA</sequence>
<organism evidence="2 3">
    <name type="scientific">Candidatus Neomicrothrix parvicella RN1</name>
    <dbReference type="NCBI Taxonomy" id="1229780"/>
    <lineage>
        <taxon>Bacteria</taxon>
        <taxon>Bacillati</taxon>
        <taxon>Actinomycetota</taxon>
        <taxon>Acidimicrobiia</taxon>
        <taxon>Acidimicrobiales</taxon>
        <taxon>Microthrixaceae</taxon>
        <taxon>Candidatus Neomicrothrix</taxon>
    </lineage>
</organism>
<gene>
    <name evidence="2" type="ORF">BN381_500012</name>
</gene>
<name>R4Z279_9ACTN</name>
<dbReference type="AlphaFoldDB" id="R4Z279"/>
<protein>
    <submittedName>
        <fullName evidence="2">Uncharacterized protein</fullName>
    </submittedName>
</protein>
<dbReference type="STRING" id="1229780.BN381_500012"/>
<feature type="compositionally biased region" description="Polar residues" evidence="1">
    <location>
        <begin position="38"/>
        <end position="47"/>
    </location>
</feature>
<proteinExistence type="predicted"/>